<dbReference type="EMBL" id="FOWW01000005">
    <property type="protein sequence ID" value="SFQ19089.1"/>
    <property type="molecule type" value="Genomic_DNA"/>
</dbReference>
<keyword evidence="1" id="KW-0805">Transcription regulation</keyword>
<keyword evidence="6" id="KW-1185">Reference proteome</keyword>
<keyword evidence="5" id="KW-0863">Zinc-finger</keyword>
<dbReference type="GO" id="GO:0008270">
    <property type="term" value="F:zinc ion binding"/>
    <property type="evidence" value="ECO:0007669"/>
    <property type="project" value="UniProtKB-KW"/>
</dbReference>
<dbReference type="Proteomes" id="UP000198727">
    <property type="component" value="Unassembled WGS sequence"/>
</dbReference>
<proteinExistence type="predicted"/>
<dbReference type="InterPro" id="IPR041916">
    <property type="entry name" value="Anti_sigma_zinc_sf"/>
</dbReference>
<evidence type="ECO:0000313" key="5">
    <source>
        <dbReference type="EMBL" id="SFQ19089.1"/>
    </source>
</evidence>
<keyword evidence="5" id="KW-0862">Zinc</keyword>
<feature type="domain" description="Putative zinc-finger" evidence="4">
    <location>
        <begin position="19"/>
        <end position="46"/>
    </location>
</feature>
<feature type="region of interest" description="Disordered" evidence="3">
    <location>
        <begin position="191"/>
        <end position="217"/>
    </location>
</feature>
<evidence type="ECO:0000313" key="6">
    <source>
        <dbReference type="Proteomes" id="UP000198727"/>
    </source>
</evidence>
<accession>A0A1I5WHI9</accession>
<keyword evidence="2" id="KW-0804">Transcription</keyword>
<dbReference type="STRING" id="587909.SAMN05421810_105108"/>
<organism evidence="5 6">
    <name type="scientific">Amycolatopsis arida</name>
    <dbReference type="NCBI Taxonomy" id="587909"/>
    <lineage>
        <taxon>Bacteria</taxon>
        <taxon>Bacillati</taxon>
        <taxon>Actinomycetota</taxon>
        <taxon>Actinomycetes</taxon>
        <taxon>Pseudonocardiales</taxon>
        <taxon>Pseudonocardiaceae</taxon>
        <taxon>Amycolatopsis</taxon>
    </lineage>
</organism>
<evidence type="ECO:0000256" key="1">
    <source>
        <dbReference type="ARBA" id="ARBA00023015"/>
    </source>
</evidence>
<feature type="compositionally biased region" description="Low complexity" evidence="3">
    <location>
        <begin position="192"/>
        <end position="211"/>
    </location>
</feature>
<gene>
    <name evidence="5" type="ORF">SAMN05421810_105108</name>
</gene>
<sequence>MTDLRGWGLPESHLLPDAVVAFVDGELSLGARERAAAHLVRCPSCAAEVAAQRQARAVVRRAEAPAVPANLLANLRAIPEHTDLPSAPDNLAVTEDGQLVAIQRPERVAGLRSTEPLGGGAPLGTSANVLGNGPRLGAARRRTAQGAGVVVSGIVLSALALVVTASLDEDGTPEPGGEPPASVLRAQFGVAPQTPSLTPSTPPVSTTTPVVAGPRPF</sequence>
<reference evidence="6" key="1">
    <citation type="submission" date="2016-10" db="EMBL/GenBank/DDBJ databases">
        <authorList>
            <person name="Varghese N."/>
            <person name="Submissions S."/>
        </authorList>
    </citation>
    <scope>NUCLEOTIDE SEQUENCE [LARGE SCALE GENOMIC DNA]</scope>
    <source>
        <strain evidence="6">CGMCC 4.5579</strain>
    </source>
</reference>
<dbReference type="Pfam" id="PF13490">
    <property type="entry name" value="zf-HC2"/>
    <property type="match status" value="1"/>
</dbReference>
<dbReference type="Gene3D" id="1.10.10.1320">
    <property type="entry name" value="Anti-sigma factor, zinc-finger domain"/>
    <property type="match status" value="1"/>
</dbReference>
<protein>
    <submittedName>
        <fullName evidence="5">Putative zinc-finger</fullName>
    </submittedName>
</protein>
<dbReference type="RefSeq" id="WP_092530997.1">
    <property type="nucleotide sequence ID" value="NZ_FOWW01000005.1"/>
</dbReference>
<dbReference type="AlphaFoldDB" id="A0A1I5WHI9"/>
<evidence type="ECO:0000256" key="3">
    <source>
        <dbReference type="SAM" id="MobiDB-lite"/>
    </source>
</evidence>
<keyword evidence="5" id="KW-0479">Metal-binding</keyword>
<dbReference type="OrthoDB" id="4775043at2"/>
<evidence type="ECO:0000259" key="4">
    <source>
        <dbReference type="Pfam" id="PF13490"/>
    </source>
</evidence>
<dbReference type="InterPro" id="IPR027383">
    <property type="entry name" value="Znf_put"/>
</dbReference>
<name>A0A1I5WHI9_9PSEU</name>
<evidence type="ECO:0000256" key="2">
    <source>
        <dbReference type="ARBA" id="ARBA00023163"/>
    </source>
</evidence>